<accession>A0A545VZW3</accession>
<feature type="compositionally biased region" description="Polar residues" evidence="1">
    <location>
        <begin position="934"/>
        <end position="951"/>
    </location>
</feature>
<keyword evidence="2" id="KW-0812">Transmembrane</keyword>
<evidence type="ECO:0000313" key="3">
    <source>
        <dbReference type="EMBL" id="TQV95534.1"/>
    </source>
</evidence>
<organism evidence="3 4">
    <name type="scientific">Cordyceps javanica</name>
    <dbReference type="NCBI Taxonomy" id="43265"/>
    <lineage>
        <taxon>Eukaryota</taxon>
        <taxon>Fungi</taxon>
        <taxon>Dikarya</taxon>
        <taxon>Ascomycota</taxon>
        <taxon>Pezizomycotina</taxon>
        <taxon>Sordariomycetes</taxon>
        <taxon>Hypocreomycetidae</taxon>
        <taxon>Hypocreales</taxon>
        <taxon>Cordycipitaceae</taxon>
        <taxon>Cordyceps</taxon>
    </lineage>
</organism>
<dbReference type="OrthoDB" id="4158994at2759"/>
<sequence length="990" mass="107489">MPRASGSGKRQSGGGHRDSKHDNGPVASGKRGSARKSQSALAAPSPKPLENGAAVSATPSPLHNGHANGAAPSPAHVDASASSTRVADDKTALDAARRPSLGTESESSSDLLFHNAATHVPNGSANGAPLDGAHHRQIDVNTLKNTDVHRDQGILDMASTVLRALPMQDTLAILIILMHVPTVSLLVIYGIFACITFVPPVRTNSGMNLNLAEMFDGNSTTPSLVTVACMDFFFLLIWLFLWAPIQDAVLDLAKPVIAITLGGATRNDPSFRGIRTGFTWVFLYHIIRGTQSQWGHLVPNMPDAWKKVLSEETPIGYYSKLYDNSSPYAWIRSVLAIHILTQSLVRFIREWYLRREKGGPNPSNPSEPEFTKQHGPQLALPDATNDVGANSNDPDAALSTPTLPPPLPSPPPPPTPTPQLSTAKKRRKQSAQVRLKQPLWAALASTKIVVVKEYELTHAPSESAGANATDIHNLGNATFYRQPRQIWITYVGSDEVCFNTSYFAHAEFDSSLASSSGPSLDSPSRPPGIDTSKPFYVKVNNALWQPTRLHAVKEPDDEEPSEASCWTGDIYGLRPASKYVCEFVDSRTDKVILTANIRTIKEVLRSGDGSSPLVSDGPQSLRPDSPVTTLKTSIEAAQEKLSHEKTRLKNLRKDCKIRINALKKENEATDNQLATAGSSDEKHRQKIRQQETQRTQAERETEQLADAVKRYDSSPELAENKKKVERTFATEKKTFEAAQKEFLKHRSELESEVKAKEVERSNLNTRRNKIATRIAKVDNELVNLTDANSRGLNEAERRKQERDAHLRKVADMRQTYQARIAEFRAENEIRVEQVLNLQGQLEALAPAMLTGNGVMMEGLDAGITPFPPRQSAPWNPHAGPTGLSGGLWPGTSADMQAALCGPALPPSTMGWQGPLMTTANDNATARMRSSSMLSDVSGFTGSSEGSPQTSPYFPYQQPIGPIGKPGQGHRGMGGNRSNGSSGSGGDGSPI</sequence>
<name>A0A545VZW3_9HYPO</name>
<feature type="compositionally biased region" description="Polar residues" evidence="1">
    <location>
        <begin position="669"/>
        <end position="678"/>
    </location>
</feature>
<feature type="region of interest" description="Disordered" evidence="1">
    <location>
        <begin position="668"/>
        <end position="699"/>
    </location>
</feature>
<evidence type="ECO:0000256" key="2">
    <source>
        <dbReference type="SAM" id="Phobius"/>
    </source>
</evidence>
<keyword evidence="4" id="KW-1185">Reference proteome</keyword>
<proteinExistence type="predicted"/>
<feature type="transmembrane region" description="Helical" evidence="2">
    <location>
        <begin position="224"/>
        <end position="245"/>
    </location>
</feature>
<feature type="region of interest" description="Disordered" evidence="1">
    <location>
        <begin position="1"/>
        <end position="109"/>
    </location>
</feature>
<dbReference type="STRING" id="43265.A0A545VZW3"/>
<feature type="region of interest" description="Disordered" evidence="1">
    <location>
        <begin position="934"/>
        <end position="990"/>
    </location>
</feature>
<keyword evidence="2" id="KW-0472">Membrane</keyword>
<feature type="transmembrane region" description="Helical" evidence="2">
    <location>
        <begin position="171"/>
        <end position="198"/>
    </location>
</feature>
<gene>
    <name evidence="3" type="ORF">IF1G_05363</name>
</gene>
<dbReference type="AlphaFoldDB" id="A0A545VZW3"/>
<dbReference type="Proteomes" id="UP000315783">
    <property type="component" value="Unassembled WGS sequence"/>
</dbReference>
<feature type="region of interest" description="Disordered" evidence="1">
    <location>
        <begin position="606"/>
        <end position="626"/>
    </location>
</feature>
<protein>
    <submittedName>
        <fullName evidence="3">Ubiquitination network signaling protein</fullName>
    </submittedName>
</protein>
<feature type="compositionally biased region" description="Pro residues" evidence="1">
    <location>
        <begin position="402"/>
        <end position="417"/>
    </location>
</feature>
<feature type="compositionally biased region" description="Basic and acidic residues" evidence="1">
    <location>
        <begin position="86"/>
        <end position="97"/>
    </location>
</feature>
<comment type="caution">
    <text evidence="3">The sequence shown here is derived from an EMBL/GenBank/DDBJ whole genome shotgun (WGS) entry which is preliminary data.</text>
</comment>
<feature type="region of interest" description="Disordered" evidence="1">
    <location>
        <begin position="358"/>
        <end position="431"/>
    </location>
</feature>
<evidence type="ECO:0000313" key="4">
    <source>
        <dbReference type="Proteomes" id="UP000315783"/>
    </source>
</evidence>
<evidence type="ECO:0000256" key="1">
    <source>
        <dbReference type="SAM" id="MobiDB-lite"/>
    </source>
</evidence>
<feature type="compositionally biased region" description="Basic and acidic residues" evidence="1">
    <location>
        <begin position="679"/>
        <end position="699"/>
    </location>
</feature>
<dbReference type="EMBL" id="SPUK01000007">
    <property type="protein sequence ID" value="TQV95534.1"/>
    <property type="molecule type" value="Genomic_DNA"/>
</dbReference>
<keyword evidence="2" id="KW-1133">Transmembrane helix</keyword>
<reference evidence="3 4" key="1">
    <citation type="journal article" date="2019" name="Appl. Microbiol. Biotechnol.">
        <title>Genome sequence of Isaria javanica and comparative genome analysis insights into family S53 peptidase evolution in fungal entomopathogens.</title>
        <authorList>
            <person name="Lin R."/>
            <person name="Zhang X."/>
            <person name="Xin B."/>
            <person name="Zou M."/>
            <person name="Gao Y."/>
            <person name="Qin F."/>
            <person name="Hu Q."/>
            <person name="Xie B."/>
            <person name="Cheng X."/>
        </authorList>
    </citation>
    <scope>NUCLEOTIDE SEQUENCE [LARGE SCALE GENOMIC DNA]</scope>
    <source>
        <strain evidence="3 4">IJ1G</strain>
    </source>
</reference>
<feature type="compositionally biased region" description="Gly residues" evidence="1">
    <location>
        <begin position="963"/>
        <end position="990"/>
    </location>
</feature>